<dbReference type="Pfam" id="PF08331">
    <property type="entry name" value="QueG_DUF1730"/>
    <property type="match status" value="1"/>
</dbReference>
<keyword evidence="7 9" id="KW-0408">Iron</keyword>
<feature type="binding site" evidence="9">
    <location>
        <position position="202"/>
    </location>
    <ligand>
        <name>[4Fe-4S] cluster</name>
        <dbReference type="ChEBI" id="CHEBI:49883"/>
        <label>1</label>
    </ligand>
</feature>
<evidence type="ECO:0000256" key="5">
    <source>
        <dbReference type="ARBA" id="ARBA00022785"/>
    </source>
</evidence>
<dbReference type="PANTHER" id="PTHR30002:SF4">
    <property type="entry name" value="EPOXYQUEUOSINE REDUCTASE"/>
    <property type="match status" value="1"/>
</dbReference>
<keyword evidence="9" id="KW-0846">Cobalamin</keyword>
<feature type="binding site" evidence="9">
    <location>
        <position position="196"/>
    </location>
    <ligand>
        <name>[4Fe-4S] cluster</name>
        <dbReference type="ChEBI" id="CHEBI:49883"/>
        <label>1</label>
    </ligand>
</feature>
<comment type="similarity">
    <text evidence="9">Belongs to the QueG family.</text>
</comment>
<evidence type="ECO:0000256" key="6">
    <source>
        <dbReference type="ARBA" id="ARBA00023002"/>
    </source>
</evidence>
<dbReference type="GO" id="GO:0052693">
    <property type="term" value="F:epoxyqueuosine reductase activity"/>
    <property type="evidence" value="ECO:0007669"/>
    <property type="project" value="UniProtKB-EC"/>
</dbReference>
<proteinExistence type="inferred from homology"/>
<dbReference type="NCBIfam" id="TIGR00276">
    <property type="entry name" value="tRNA epoxyqueuosine(34) reductase QueG"/>
    <property type="match status" value="1"/>
</dbReference>
<protein>
    <recommendedName>
        <fullName evidence="9">Epoxyqueuosine reductase</fullName>
        <ecNumber evidence="9">1.17.99.6</ecNumber>
    </recommendedName>
    <alternativeName>
        <fullName evidence="9">Queuosine biosynthesis protein QueG</fullName>
    </alternativeName>
</protein>
<dbReference type="HAMAP" id="MF_00916">
    <property type="entry name" value="QueG"/>
    <property type="match status" value="1"/>
</dbReference>
<dbReference type="InterPro" id="IPR017900">
    <property type="entry name" value="4Fe4S_Fe_S_CS"/>
</dbReference>
<comment type="caution">
    <text evidence="9">Lacks conserved residue(s) required for the propagation of feature annotation.</text>
</comment>
<keyword evidence="4 9" id="KW-0479">Metal-binding</keyword>
<feature type="binding site" evidence="9">
    <location>
        <position position="246"/>
    </location>
    <ligand>
        <name>[4Fe-4S] cluster</name>
        <dbReference type="ChEBI" id="CHEBI:49883"/>
        <label>2</label>
    </ligand>
</feature>
<dbReference type="InterPro" id="IPR017896">
    <property type="entry name" value="4Fe4S_Fe-S-bd"/>
</dbReference>
<feature type="binding site" evidence="9">
    <location>
        <position position="206"/>
    </location>
    <ligand>
        <name>[4Fe-4S] cluster</name>
        <dbReference type="ChEBI" id="CHEBI:49883"/>
        <label>2</label>
    </ligand>
</feature>
<comment type="subunit">
    <text evidence="9">Monomer.</text>
</comment>
<evidence type="ECO:0000259" key="10">
    <source>
        <dbReference type="PROSITE" id="PS51379"/>
    </source>
</evidence>
<comment type="subcellular location">
    <subcellularLocation>
        <location evidence="9">Cytoplasm</location>
    </subcellularLocation>
</comment>
<dbReference type="PROSITE" id="PS00198">
    <property type="entry name" value="4FE4S_FER_1"/>
    <property type="match status" value="1"/>
</dbReference>
<name>A0ABX8B8C0_9BACT</name>
<keyword evidence="12" id="KW-1185">Reference proteome</keyword>
<dbReference type="InterPro" id="IPR004453">
    <property type="entry name" value="QueG"/>
</dbReference>
<dbReference type="PANTHER" id="PTHR30002">
    <property type="entry name" value="EPOXYQUEUOSINE REDUCTASE"/>
    <property type="match status" value="1"/>
</dbReference>
<keyword evidence="8 9" id="KW-0411">Iron-sulfur</keyword>
<feature type="binding site" evidence="9">
    <location>
        <position position="249"/>
    </location>
    <ligand>
        <name>[4Fe-4S] cluster</name>
        <dbReference type="ChEBI" id="CHEBI:49883"/>
        <label>2</label>
    </ligand>
</feature>
<feature type="binding site" evidence="9">
    <location>
        <position position="199"/>
    </location>
    <ligand>
        <name>[4Fe-4S] cluster</name>
        <dbReference type="ChEBI" id="CHEBI:49883"/>
        <label>1</label>
    </ligand>
</feature>
<dbReference type="RefSeq" id="WP_211428191.1">
    <property type="nucleotide sequence ID" value="NZ_CP072648.1"/>
</dbReference>
<comment type="catalytic activity">
    <reaction evidence="9">
        <text>epoxyqueuosine(34) in tRNA + AH2 = queuosine(34) in tRNA + A + H2O</text>
        <dbReference type="Rhea" id="RHEA:32159"/>
        <dbReference type="Rhea" id="RHEA-COMP:18571"/>
        <dbReference type="Rhea" id="RHEA-COMP:18582"/>
        <dbReference type="ChEBI" id="CHEBI:13193"/>
        <dbReference type="ChEBI" id="CHEBI:15377"/>
        <dbReference type="ChEBI" id="CHEBI:17499"/>
        <dbReference type="ChEBI" id="CHEBI:194431"/>
        <dbReference type="ChEBI" id="CHEBI:194443"/>
        <dbReference type="EC" id="1.17.99.6"/>
    </reaction>
</comment>
<evidence type="ECO:0000313" key="11">
    <source>
        <dbReference type="EMBL" id="QUW02301.1"/>
    </source>
</evidence>
<feature type="binding site" evidence="9">
    <location>
        <position position="253"/>
    </location>
    <ligand>
        <name>[4Fe-4S] cluster</name>
        <dbReference type="ChEBI" id="CHEBI:49883"/>
        <label>1</label>
    </ligand>
</feature>
<feature type="binding site" evidence="9">
    <location>
        <position position="176"/>
    </location>
    <ligand>
        <name>cob(II)alamin</name>
        <dbReference type="ChEBI" id="CHEBI:16304"/>
    </ligand>
</feature>
<reference evidence="11 12" key="1">
    <citation type="submission" date="2021-03" db="EMBL/GenBank/DDBJ databases">
        <title>Genomic and phenotypic characterization of Chloracidobacterium isolates provides evidence for multiple species.</title>
        <authorList>
            <person name="Saini M.K."/>
            <person name="Costas A.M.G."/>
            <person name="Tank M."/>
            <person name="Bryant D.A."/>
        </authorList>
    </citation>
    <scope>NUCLEOTIDE SEQUENCE [LARGE SCALE GENOMIC DNA]</scope>
    <source>
        <strain evidence="11 12">BV2-C</strain>
    </source>
</reference>
<evidence type="ECO:0000256" key="4">
    <source>
        <dbReference type="ARBA" id="ARBA00022723"/>
    </source>
</evidence>
<feature type="binding site" evidence="9">
    <location>
        <position position="231"/>
    </location>
    <ligand>
        <name>tRNA</name>
        <dbReference type="ChEBI" id="CHEBI:17843"/>
    </ligand>
</feature>
<dbReference type="SUPFAM" id="SSF46548">
    <property type="entry name" value="alpha-helical ferredoxin"/>
    <property type="match status" value="1"/>
</dbReference>
<evidence type="ECO:0000256" key="1">
    <source>
        <dbReference type="ARBA" id="ARBA00022485"/>
    </source>
</evidence>
<feature type="binding site" evidence="9">
    <location>
        <position position="165"/>
    </location>
    <ligand>
        <name>cob(II)alamin</name>
        <dbReference type="ChEBI" id="CHEBI:16304"/>
    </ligand>
</feature>
<keyword evidence="2 9" id="KW-0963">Cytoplasm</keyword>
<evidence type="ECO:0000256" key="2">
    <source>
        <dbReference type="ARBA" id="ARBA00022490"/>
    </source>
</evidence>
<feature type="binding site" evidence="9">
    <location>
        <begin position="246"/>
        <end position="247"/>
    </location>
    <ligand>
        <name>cob(II)alamin</name>
        <dbReference type="ChEBI" id="CHEBI:16304"/>
    </ligand>
</feature>
<keyword evidence="5 9" id="KW-0671">Queuosine biosynthesis</keyword>
<dbReference type="EMBL" id="CP072648">
    <property type="protein sequence ID" value="QUW02301.1"/>
    <property type="molecule type" value="Genomic_DNA"/>
</dbReference>
<dbReference type="Proteomes" id="UP000676506">
    <property type="component" value="Chromosome 1"/>
</dbReference>
<comment type="cofactor">
    <cofactor evidence="9">
        <name>cob(II)alamin</name>
        <dbReference type="ChEBI" id="CHEBI:16304"/>
    </cofactor>
</comment>
<comment type="function">
    <text evidence="9">Catalyzes the conversion of epoxyqueuosine (oQ) to queuosine (Q), which is a hypermodified base found in the wobble positions of tRNA(Asp), tRNA(Asn), tRNA(His) and tRNA(Tyr).</text>
</comment>
<evidence type="ECO:0000313" key="12">
    <source>
        <dbReference type="Proteomes" id="UP000676506"/>
    </source>
</evidence>
<evidence type="ECO:0000256" key="8">
    <source>
        <dbReference type="ARBA" id="ARBA00023014"/>
    </source>
</evidence>
<gene>
    <name evidence="9 11" type="primary">queG</name>
    <name evidence="11" type="ORF">J8C06_08005</name>
</gene>
<accession>A0ABX8B8C0</accession>
<comment type="cofactor">
    <cofactor evidence="9">
        <name>[4Fe-4S] cluster</name>
        <dbReference type="ChEBI" id="CHEBI:49883"/>
    </cofactor>
    <text evidence="9">Binds 2 [4Fe-4S] clusters per monomer.</text>
</comment>
<evidence type="ECO:0000256" key="7">
    <source>
        <dbReference type="ARBA" id="ARBA00023004"/>
    </source>
</evidence>
<dbReference type="Gene3D" id="3.30.70.20">
    <property type="match status" value="1"/>
</dbReference>
<sequence length="323" mass="35263">MSAASEPAWAAVADLTRRLKAQALAVGFSKVGIARAEALEPEGDRLRTWLARGYHATLGWMERTADQRANPARLLPGVKSVVAVALNYDTPPRHVDAPEIGKISRYAWGDDYHDVLTAKLTALLDWIRAECPGANGYIAVDAQPVMDKAWAVRAGLGWLGKHGNVITREFGSWVFLGELLLDIELEPETELVPDHCGVCTACLDACPTQAIVEPYVVDARRCIAFATIESKSETPDMDTHGWVFGCDVCQDVCPWSRFRQPTTEARFTPHDGMVAPPLAELDALTPEDFKRRFAGTPVLRAKHHGLRRNVAAARGAGLGSESD</sequence>
<feature type="active site" description="Proton donor" evidence="9">
    <location>
        <position position="141"/>
    </location>
</feature>
<feature type="binding site" evidence="9">
    <location>
        <position position="68"/>
    </location>
    <ligand>
        <name>cob(II)alamin</name>
        <dbReference type="ChEBI" id="CHEBI:16304"/>
    </ligand>
</feature>
<evidence type="ECO:0000256" key="9">
    <source>
        <dbReference type="HAMAP-Rule" id="MF_00916"/>
    </source>
</evidence>
<evidence type="ECO:0000256" key="3">
    <source>
        <dbReference type="ARBA" id="ARBA00022694"/>
    </source>
</evidence>
<dbReference type="EC" id="1.17.99.6" evidence="9"/>
<organism evidence="11 12">
    <name type="scientific">Chloracidobacterium validum</name>
    <dbReference type="NCBI Taxonomy" id="2821543"/>
    <lineage>
        <taxon>Bacteria</taxon>
        <taxon>Pseudomonadati</taxon>
        <taxon>Acidobacteriota</taxon>
        <taxon>Terriglobia</taxon>
        <taxon>Terriglobales</taxon>
        <taxon>Acidobacteriaceae</taxon>
        <taxon>Chloracidobacterium</taxon>
    </lineage>
</organism>
<keyword evidence="1 9" id="KW-0004">4Fe-4S</keyword>
<dbReference type="Pfam" id="PF13484">
    <property type="entry name" value="Fer4_16"/>
    <property type="match status" value="1"/>
</dbReference>
<feature type="binding site" evidence="9">
    <location>
        <position position="141"/>
    </location>
    <ligand>
        <name>cob(II)alamin</name>
        <dbReference type="ChEBI" id="CHEBI:16304"/>
    </ligand>
</feature>
<keyword evidence="9" id="KW-0170">Cobalt</keyword>
<feature type="binding site" evidence="9">
    <location>
        <position position="222"/>
    </location>
    <ligand>
        <name>[4Fe-4S] cluster</name>
        <dbReference type="ChEBI" id="CHEBI:49883"/>
        <label>2</label>
    </ligand>
</feature>
<keyword evidence="6 9" id="KW-0560">Oxidoreductase</keyword>
<dbReference type="InterPro" id="IPR013542">
    <property type="entry name" value="QueG_DUF1730"/>
</dbReference>
<dbReference type="PROSITE" id="PS51379">
    <property type="entry name" value="4FE4S_FER_2"/>
    <property type="match status" value="1"/>
</dbReference>
<feature type="domain" description="4Fe-4S ferredoxin-type" evidence="10">
    <location>
        <begin position="187"/>
        <end position="216"/>
    </location>
</feature>
<comment type="pathway">
    <text evidence="9">tRNA modification; tRNA-queuosine biosynthesis.</text>
</comment>
<keyword evidence="3 9" id="KW-0819">tRNA processing</keyword>